<keyword evidence="2" id="KW-1185">Reference proteome</keyword>
<proteinExistence type="predicted"/>
<keyword evidence="1" id="KW-0808">Transferase</keyword>
<dbReference type="Gene3D" id="3.40.50.2000">
    <property type="entry name" value="Glycogen Phosphorylase B"/>
    <property type="match status" value="1"/>
</dbReference>
<dbReference type="GO" id="GO:0016740">
    <property type="term" value="F:transferase activity"/>
    <property type="evidence" value="ECO:0007669"/>
    <property type="project" value="UniProtKB-KW"/>
</dbReference>
<name>A0ABS3Q9G4_9BACT</name>
<dbReference type="EMBL" id="JAGETZ010000001">
    <property type="protein sequence ID" value="MBO2007653.1"/>
    <property type="molecule type" value="Genomic_DNA"/>
</dbReference>
<organism evidence="1 2">
    <name type="scientific">Hymenobacter negativus</name>
    <dbReference type="NCBI Taxonomy" id="2795026"/>
    <lineage>
        <taxon>Bacteria</taxon>
        <taxon>Pseudomonadati</taxon>
        <taxon>Bacteroidota</taxon>
        <taxon>Cytophagia</taxon>
        <taxon>Cytophagales</taxon>
        <taxon>Hymenobacteraceae</taxon>
        <taxon>Hymenobacter</taxon>
    </lineage>
</organism>
<gene>
    <name evidence="1" type="ORF">J4E00_01225</name>
</gene>
<reference evidence="1 2" key="1">
    <citation type="submission" date="2021-03" db="EMBL/GenBank/DDBJ databases">
        <authorList>
            <person name="Kim M.K."/>
        </authorList>
    </citation>
    <scope>NUCLEOTIDE SEQUENCE [LARGE SCALE GENOMIC DNA]</scope>
    <source>
        <strain evidence="1 2">BT442</strain>
    </source>
</reference>
<comment type="caution">
    <text evidence="1">The sequence shown here is derived from an EMBL/GenBank/DDBJ whole genome shotgun (WGS) entry which is preliminary data.</text>
</comment>
<protein>
    <submittedName>
        <fullName evidence="1">Glycosyl transferase</fullName>
    </submittedName>
</protein>
<evidence type="ECO:0000313" key="1">
    <source>
        <dbReference type="EMBL" id="MBO2007653.1"/>
    </source>
</evidence>
<dbReference type="SUPFAM" id="SSF53756">
    <property type="entry name" value="UDP-Glycosyltransferase/glycogen phosphorylase"/>
    <property type="match status" value="1"/>
</dbReference>
<sequence>MSRILYAIQGTGNGHLSRALDVVPLLRSRCDQLDILISGPPADLPLPFEVKYRAQGMGFLFGKKGGINFVKTFWQFKSAKFVSEVRHLPVDSYDLVISDFEPVSSWACKLREVPCIALSHQSAVLHGASPRPDKEDPAGRAVLKHYAPSTAQYGFHFQEYAPGISTPVIRQQVRELNPTNEGHYTVYLPAYEEEILVERLQYLSRSIRWEVFSKHSRSPAEYGNVRVWPVSGPAFLDSLARSAGVLCGAGFETPAEALYLGKKLLVMPMKQQYEQQCNAAALAKMGVPVIKNFKDKNLDKVDQWLHRDEIIAVDYPDHTGDVLDRLLWEQLTGKGVDLSSVGAIPRKKERHAARSEASLLQ</sequence>
<dbReference type="Pfam" id="PF13528">
    <property type="entry name" value="Glyco_trans_1_3"/>
    <property type="match status" value="1"/>
</dbReference>
<dbReference type="RefSeq" id="WP_208173189.1">
    <property type="nucleotide sequence ID" value="NZ_JAGETZ010000001.1"/>
</dbReference>
<accession>A0ABS3Q9G4</accession>
<evidence type="ECO:0000313" key="2">
    <source>
        <dbReference type="Proteomes" id="UP000664369"/>
    </source>
</evidence>
<dbReference type="Proteomes" id="UP000664369">
    <property type="component" value="Unassembled WGS sequence"/>
</dbReference>